<keyword evidence="2" id="KW-1185">Reference proteome</keyword>
<organism evidence="1 2">
    <name type="scientific">Trichinella spiralis</name>
    <name type="common">Trichina worm</name>
    <dbReference type="NCBI Taxonomy" id="6334"/>
    <lineage>
        <taxon>Eukaryota</taxon>
        <taxon>Metazoa</taxon>
        <taxon>Ecdysozoa</taxon>
        <taxon>Nematoda</taxon>
        <taxon>Enoplea</taxon>
        <taxon>Dorylaimia</taxon>
        <taxon>Trichinellida</taxon>
        <taxon>Trichinellidae</taxon>
        <taxon>Trichinella</taxon>
    </lineage>
</organism>
<dbReference type="InParanoid" id="A0A0V1AZ97"/>
<sequence length="171" mass="19830">MFALKERVIRLNNCNLFERLLYDSEFLPSSQSWQNFCNHGKKMKLKMYKRNFWLKCCDRRSRTPILAANGGHWASRSMFLNCWLASKLRSIETFMLCSNAVLDSRGVGNNSVDLSHKQANRVNIDINLNVFFLPFQPNKIACQAGLSFGKERLHFASCSRYFLLTCFALLN</sequence>
<name>A0A0V1AZ97_TRISP</name>
<dbReference type="OrthoDB" id="5930118at2759"/>
<protein>
    <submittedName>
        <fullName evidence="1">Uncharacterized protein</fullName>
    </submittedName>
</protein>
<reference evidence="1 2" key="1">
    <citation type="submission" date="2015-01" db="EMBL/GenBank/DDBJ databases">
        <title>Evolution of Trichinella species and genotypes.</title>
        <authorList>
            <person name="Korhonen P.K."/>
            <person name="Edoardo P."/>
            <person name="Giuseppe L.R."/>
            <person name="Gasser R.B."/>
        </authorList>
    </citation>
    <scope>NUCLEOTIDE SEQUENCE [LARGE SCALE GENOMIC DNA]</scope>
    <source>
        <strain evidence="1">ISS3</strain>
    </source>
</reference>
<gene>
    <name evidence="1" type="ORF">T01_11032</name>
</gene>
<accession>A0A0V1AZ97</accession>
<dbReference type="AlphaFoldDB" id="A0A0V1AZ97"/>
<proteinExistence type="predicted"/>
<evidence type="ECO:0000313" key="2">
    <source>
        <dbReference type="Proteomes" id="UP000054776"/>
    </source>
</evidence>
<comment type="caution">
    <text evidence="1">The sequence shown here is derived from an EMBL/GenBank/DDBJ whole genome shotgun (WGS) entry which is preliminary data.</text>
</comment>
<dbReference type="Proteomes" id="UP000054776">
    <property type="component" value="Unassembled WGS sequence"/>
</dbReference>
<dbReference type="EMBL" id="JYDH01000151">
    <property type="protein sequence ID" value="KRY30091.1"/>
    <property type="molecule type" value="Genomic_DNA"/>
</dbReference>
<evidence type="ECO:0000313" key="1">
    <source>
        <dbReference type="EMBL" id="KRY30091.1"/>
    </source>
</evidence>